<dbReference type="InterPro" id="IPR004148">
    <property type="entry name" value="BAR_dom"/>
</dbReference>
<evidence type="ECO:0000313" key="18">
    <source>
        <dbReference type="EMBL" id="TFK37555.1"/>
    </source>
</evidence>
<evidence type="ECO:0000256" key="14">
    <source>
        <dbReference type="SAM" id="MobiDB-lite"/>
    </source>
</evidence>
<evidence type="ECO:0000259" key="16">
    <source>
        <dbReference type="PROSITE" id="PS51021"/>
    </source>
</evidence>
<dbReference type="SMART" id="SM00326">
    <property type="entry name" value="SH3"/>
    <property type="match status" value="1"/>
</dbReference>
<evidence type="ECO:0000256" key="12">
    <source>
        <dbReference type="ARBA" id="ARBA00042700"/>
    </source>
</evidence>
<feature type="region of interest" description="Disordered" evidence="14">
    <location>
        <begin position="665"/>
        <end position="839"/>
    </location>
</feature>
<dbReference type="Pfam" id="PF03114">
    <property type="entry name" value="BAR"/>
    <property type="match status" value="1"/>
</dbReference>
<dbReference type="SMART" id="SM00175">
    <property type="entry name" value="RAB"/>
    <property type="match status" value="1"/>
</dbReference>
<feature type="compositionally biased region" description="Polar residues" evidence="14">
    <location>
        <begin position="913"/>
        <end position="922"/>
    </location>
</feature>
<dbReference type="InterPro" id="IPR006145">
    <property type="entry name" value="PsdUridine_synth_RsuA/RluA"/>
</dbReference>
<dbReference type="SUPFAM" id="SSF55120">
    <property type="entry name" value="Pseudouridine synthase"/>
    <property type="match status" value="1"/>
</dbReference>
<dbReference type="GO" id="GO:0005525">
    <property type="term" value="F:GTP binding"/>
    <property type="evidence" value="ECO:0007669"/>
    <property type="project" value="InterPro"/>
</dbReference>
<name>A0A5C3LXX1_9AGAR</name>
<evidence type="ECO:0000256" key="7">
    <source>
        <dbReference type="ARBA" id="ARBA00037513"/>
    </source>
</evidence>
<dbReference type="InterPro" id="IPR027267">
    <property type="entry name" value="AH/BAR_dom_sf"/>
</dbReference>
<dbReference type="CDD" id="cd07593">
    <property type="entry name" value="BAR_MUG137_fungi"/>
    <property type="match status" value="1"/>
</dbReference>
<evidence type="ECO:0000256" key="8">
    <source>
        <dbReference type="ARBA" id="ARBA00038947"/>
    </source>
</evidence>
<dbReference type="SMART" id="SM00174">
    <property type="entry name" value="RHO"/>
    <property type="match status" value="1"/>
</dbReference>
<dbReference type="SUPFAM" id="SSF52540">
    <property type="entry name" value="P-loop containing nucleoside triphosphate hydrolases"/>
    <property type="match status" value="1"/>
</dbReference>
<proteinExistence type="inferred from homology"/>
<evidence type="ECO:0000259" key="15">
    <source>
        <dbReference type="PROSITE" id="PS50002"/>
    </source>
</evidence>
<dbReference type="SUPFAM" id="SSF47592">
    <property type="entry name" value="SWIB/MDM2 domain"/>
    <property type="match status" value="1"/>
</dbReference>
<feature type="compositionally biased region" description="Pro residues" evidence="14">
    <location>
        <begin position="1047"/>
        <end position="1056"/>
    </location>
</feature>
<dbReference type="Gene3D" id="1.20.1270.60">
    <property type="entry name" value="Arfaptin homology (AH) domain/BAR domain"/>
    <property type="match status" value="1"/>
</dbReference>
<dbReference type="Pfam" id="PF02201">
    <property type="entry name" value="SWIB"/>
    <property type="match status" value="1"/>
</dbReference>
<dbReference type="CDD" id="cd10568">
    <property type="entry name" value="SWIB_like"/>
    <property type="match status" value="1"/>
</dbReference>
<dbReference type="PROSITE" id="PS51021">
    <property type="entry name" value="BAR"/>
    <property type="match status" value="1"/>
</dbReference>
<feature type="compositionally biased region" description="Low complexity" evidence="14">
    <location>
        <begin position="725"/>
        <end position="739"/>
    </location>
</feature>
<evidence type="ECO:0000259" key="17">
    <source>
        <dbReference type="PROSITE" id="PS51925"/>
    </source>
</evidence>
<dbReference type="SMART" id="SM00173">
    <property type="entry name" value="RAS"/>
    <property type="match status" value="1"/>
</dbReference>
<feature type="region of interest" description="Disordered" evidence="14">
    <location>
        <begin position="972"/>
        <end position="1122"/>
    </location>
</feature>
<accession>A0A5C3LXX1</accession>
<evidence type="ECO:0000256" key="4">
    <source>
        <dbReference type="ARBA" id="ARBA00023128"/>
    </source>
</evidence>
<evidence type="ECO:0000256" key="10">
    <source>
        <dbReference type="ARBA" id="ARBA00041561"/>
    </source>
</evidence>
<dbReference type="GO" id="GO:0005739">
    <property type="term" value="C:mitochondrion"/>
    <property type="evidence" value="ECO:0007669"/>
    <property type="project" value="UniProtKB-SubCell"/>
</dbReference>
<dbReference type="InterPro" id="IPR050188">
    <property type="entry name" value="RluA_PseudoU_synthase"/>
</dbReference>
<comment type="subcellular location">
    <subcellularLocation>
        <location evidence="1">Mitochondrion</location>
    </subcellularLocation>
</comment>
<feature type="compositionally biased region" description="Basic residues" evidence="14">
    <location>
        <begin position="813"/>
        <end position="824"/>
    </location>
</feature>
<dbReference type="PROSITE" id="PS51419">
    <property type="entry name" value="RAB"/>
    <property type="match status" value="1"/>
</dbReference>
<evidence type="ECO:0000256" key="3">
    <source>
        <dbReference type="ARBA" id="ARBA00022443"/>
    </source>
</evidence>
<feature type="compositionally biased region" description="Basic and acidic residues" evidence="14">
    <location>
        <begin position="754"/>
        <end position="765"/>
    </location>
</feature>
<evidence type="ECO:0000256" key="1">
    <source>
        <dbReference type="ARBA" id="ARBA00004173"/>
    </source>
</evidence>
<evidence type="ECO:0000256" key="6">
    <source>
        <dbReference type="ARBA" id="ARBA00036927"/>
    </source>
</evidence>
<dbReference type="CDD" id="cd02869">
    <property type="entry name" value="PseudoU_synth_RluA_like"/>
    <property type="match status" value="1"/>
</dbReference>
<feature type="region of interest" description="Disordered" evidence="14">
    <location>
        <begin position="592"/>
        <end position="617"/>
    </location>
</feature>
<evidence type="ECO:0000256" key="11">
    <source>
        <dbReference type="ARBA" id="ARBA00041978"/>
    </source>
</evidence>
<dbReference type="InterPro" id="IPR001806">
    <property type="entry name" value="Small_GTPase"/>
</dbReference>
<dbReference type="Gene3D" id="2.30.30.40">
    <property type="entry name" value="SH3 Domains"/>
    <property type="match status" value="1"/>
</dbReference>
<dbReference type="Gene3D" id="3.40.50.300">
    <property type="entry name" value="P-loop containing nucleotide triphosphate hydrolases"/>
    <property type="match status" value="1"/>
</dbReference>
<dbReference type="InterPro" id="IPR036885">
    <property type="entry name" value="SWIB_MDM2_dom_sf"/>
</dbReference>
<dbReference type="Gene3D" id="3.30.2350.10">
    <property type="entry name" value="Pseudouridine synthase"/>
    <property type="match status" value="1"/>
</dbReference>
<dbReference type="Pfam" id="PF00071">
    <property type="entry name" value="Ras"/>
    <property type="match status" value="1"/>
</dbReference>
<dbReference type="SMART" id="SM00721">
    <property type="entry name" value="BAR"/>
    <property type="match status" value="1"/>
</dbReference>
<dbReference type="Pfam" id="PF00849">
    <property type="entry name" value="PseudoU_synth_2"/>
    <property type="match status" value="1"/>
</dbReference>
<feature type="compositionally biased region" description="Polar residues" evidence="14">
    <location>
        <begin position="1077"/>
        <end position="1103"/>
    </location>
</feature>
<feature type="domain" description="BAR" evidence="16">
    <location>
        <begin position="443"/>
        <end position="691"/>
    </location>
</feature>
<dbReference type="GO" id="GO:0000455">
    <property type="term" value="P:enzyme-directed rRNA pseudouridine synthesis"/>
    <property type="evidence" value="ECO:0007669"/>
    <property type="project" value="TreeGrafter"/>
</dbReference>
<dbReference type="EMBL" id="ML213607">
    <property type="protein sequence ID" value="TFK37555.1"/>
    <property type="molecule type" value="Genomic_DNA"/>
</dbReference>
<dbReference type="PROSITE" id="PS50002">
    <property type="entry name" value="SH3"/>
    <property type="match status" value="1"/>
</dbReference>
<evidence type="ECO:0000256" key="9">
    <source>
        <dbReference type="ARBA" id="ARBA00040626"/>
    </source>
</evidence>
<keyword evidence="5" id="KW-0413">Isomerase</keyword>
<feature type="compositionally biased region" description="Acidic residues" evidence="14">
    <location>
        <begin position="935"/>
        <end position="948"/>
    </location>
</feature>
<sequence length="1626" mass="182455">MDGPKAAKKRKLTEKSLPNALLQHPDFAENSRMYQDLLEMERKLDWNMMRKRAEVQDALAKNPMTTRTLRIFLSHTVSGQLWQTGGETQPNFETGEGIPAWSFKIEGRLLELPNQRHRDKTAPRKFSTFIKRMIVELDRDPAAFPEGNIVEWPRATGNHNPVLDGFTIRRTGDAPTKVRVLMYLEHFPEQYKVVAELANVLGIKEDSRLGVVQTLWNYIKLQGLQDKVDRRLIRADEKLKPIFGGESIKFHEIPQVINRFLTSPDPVVLHYTINPTIPPPERPSAWDVELKMEDTATKSRMTVLVTSSKESAQSLAKLDEEIAILAQSLQNSHLKRTFLESFAQDPAQFIQTWLESQSRDLETILGSGPSEGATVRQEELKRSEFFQLPWVEEIYRQAVAIAEGQRLAAKGMHLIRLFCERFAGSTRTTEFTVRLGKLRQWAGEVISLRDKSTATEEFRELEKDIELRRIGAERLLMASEGYYRALSKKKINEAFNDTDKLLPIDTLGVIMILHGEQFGEDSTFGNSLVNLGRAHCQVATLQEAYALTFKDTFMSSIQGLSEEIKEYEAVKRKLESKRLSYDAAVNKLEKLKGSKKDKDRREAEDEMERAKQRYEETAEDVRAHMEVIQDNELNQQKELTSFLDLEVNFVQNYLEVLQGVKADWKASAAPSDHRKESLKRIASKRSRETKSLSRSRRGSRSEKVYDSSDDESGSPTKVTLHARSESGSKPSSRPGSRLSLSRKRTNSTATAGGGEDKETEKEKATRRMSVTGWASSAVESMRKKNRDVDLFTTIGDNDPEHHEQESGSSFRKALTRRPSGRKKSKENLPNGSPQLPARILKPPSLQDRKIVRALHDFNGSSDELSFRAGSEIVVVNEVLDGWWMGELDGRTGLFPTTYVEVVTSKPSPPQRPNKPSNITNTKVPVDEEDYRRSLDDEEGYGTSDLDDEFGTKPLAHQRSPFYGGFADAASIVSSTTEEEEEQKFVPVPAKRPAFSSDDDSSLMSVARATPNSRSRTPIHNLDPIQRPLLSRDVVSETPMSNSSPTKKAPPPPPPRRPSNNALTATPPIPERRLNGSGIRTTTSVSLPATSYMSTPASSVSSHGHGSDRSPFESALDVSVGGGGKTSFRPRGGLVVPSILKIMDCSSALWELILLSVKLAISNFRFSSSLPHGPLLASYPVPLRAMTTTLKKRKIAVLGSRSVGKSSLVKQFIEILRGSLLTVTCKDEYSPINSQYAIGIHGYVLVYSITSRNSFDMIQIVYDKIVDFCGLSDIPCVIVGSKSDLTHNRQVDSTEGQKLAQENKTAWIETSAKNNVNVGKVFELCLQEIEKRTAPNQDSWCMFMNLRYINQTRNPSLFKWGKCGLYVDKGLIVVNKPPGLEIRKRPNDQSFTTIPIDIQRSLHLPSVPYPVHRLDKGTTGCLALARSATSARQLSQQFRQGTVDKSYLALVCGDRNTFSGTHGEIRAPIRYSNGRAQIGLDGKPAATDWELIGSSPTVPVSLLRLNLLTGHKHQLRVHLARCLEAPILGDELHSRTTTSESISHLTEVPDERMFLHSHEISFYRYRTSGPKRRFRLGIRSPLPHDLLRICKDLKIPLNGTDIDRVENGIVSDLDGYWLQTNRYEKMV</sequence>
<dbReference type="GO" id="GO:0003924">
    <property type="term" value="F:GTPase activity"/>
    <property type="evidence" value="ECO:0007669"/>
    <property type="project" value="InterPro"/>
</dbReference>
<dbReference type="InterPro" id="IPR019835">
    <property type="entry name" value="SWIB_domain"/>
</dbReference>
<dbReference type="CDD" id="cd00174">
    <property type="entry name" value="SH3"/>
    <property type="match status" value="1"/>
</dbReference>
<feature type="domain" description="DM2" evidence="17">
    <location>
        <begin position="186"/>
        <end position="263"/>
    </location>
</feature>
<evidence type="ECO:0000256" key="5">
    <source>
        <dbReference type="ARBA" id="ARBA00023235"/>
    </source>
</evidence>
<feature type="domain" description="SH3" evidence="15">
    <location>
        <begin position="846"/>
        <end position="904"/>
    </location>
</feature>
<dbReference type="InterPro" id="IPR027417">
    <property type="entry name" value="P-loop_NTPase"/>
</dbReference>
<keyword evidence="3 13" id="KW-0728">SH3 domain</keyword>
<feature type="region of interest" description="Disordered" evidence="14">
    <location>
        <begin position="903"/>
        <end position="954"/>
    </location>
</feature>
<feature type="compositionally biased region" description="Basic and acidic residues" evidence="14">
    <location>
        <begin position="780"/>
        <end position="789"/>
    </location>
</feature>
<dbReference type="Proteomes" id="UP000308652">
    <property type="component" value="Unassembled WGS sequence"/>
</dbReference>
<dbReference type="GO" id="GO:0003723">
    <property type="term" value="F:RNA binding"/>
    <property type="evidence" value="ECO:0007669"/>
    <property type="project" value="InterPro"/>
</dbReference>
<comment type="similarity">
    <text evidence="2">Belongs to the pseudouridine synthase RluA family.</text>
</comment>
<protein>
    <recommendedName>
        <fullName evidence="9">21S rRNA pseudouridine(2819) synthase</fullName>
        <ecNumber evidence="8">5.4.99.43</ecNumber>
    </recommendedName>
    <alternativeName>
        <fullName evidence="11">Pseudouridine synthase 5</fullName>
    </alternativeName>
    <alternativeName>
        <fullName evidence="10">Pseudouridylate synthase PUS5</fullName>
    </alternativeName>
    <alternativeName>
        <fullName evidence="12">Uracil hydrolyase PUS5</fullName>
    </alternativeName>
</protein>
<comment type="catalytic activity">
    <reaction evidence="6">
        <text>uridine(2819) in 21S rRNA = pseudouridine(2819) in 21S rRNA</text>
        <dbReference type="Rhea" id="RHEA:42556"/>
        <dbReference type="Rhea" id="RHEA-COMP:10113"/>
        <dbReference type="Rhea" id="RHEA-COMP:10114"/>
        <dbReference type="ChEBI" id="CHEBI:65314"/>
        <dbReference type="ChEBI" id="CHEBI:65315"/>
        <dbReference type="EC" id="5.4.99.43"/>
    </reaction>
</comment>
<dbReference type="SMART" id="SM00151">
    <property type="entry name" value="SWIB"/>
    <property type="match status" value="1"/>
</dbReference>
<dbReference type="PANTHER" id="PTHR21600:SF81">
    <property type="entry name" value="21S RRNA PSEUDOURIDINE(2819) SYNTHASE"/>
    <property type="match status" value="1"/>
</dbReference>
<evidence type="ECO:0000256" key="13">
    <source>
        <dbReference type="PROSITE-ProRule" id="PRU00192"/>
    </source>
</evidence>
<dbReference type="InterPro" id="IPR001452">
    <property type="entry name" value="SH3_domain"/>
</dbReference>
<dbReference type="InterPro" id="IPR003121">
    <property type="entry name" value="SWIB_MDM2_domain"/>
</dbReference>
<dbReference type="GO" id="GO:0160143">
    <property type="term" value="F:21S rRNA pseudouridine(2819) synthase activity"/>
    <property type="evidence" value="ECO:0007669"/>
    <property type="project" value="UniProtKB-EC"/>
</dbReference>
<evidence type="ECO:0000313" key="19">
    <source>
        <dbReference type="Proteomes" id="UP000308652"/>
    </source>
</evidence>
<dbReference type="SUPFAM" id="SSF50044">
    <property type="entry name" value="SH3-domain"/>
    <property type="match status" value="1"/>
</dbReference>
<evidence type="ECO:0000256" key="2">
    <source>
        <dbReference type="ARBA" id="ARBA00010876"/>
    </source>
</evidence>
<dbReference type="STRING" id="68775.A0A5C3LXX1"/>
<comment type="function">
    <text evidence="7">Pseudouridylate synthase responsible for the pseudouridine-2819 formation in mitochondrial 21S rRNA. May modulate the efficiency or the fidelity of the mitochondrial translation machinery.</text>
</comment>
<organism evidence="18 19">
    <name type="scientific">Crucibulum laeve</name>
    <dbReference type="NCBI Taxonomy" id="68775"/>
    <lineage>
        <taxon>Eukaryota</taxon>
        <taxon>Fungi</taxon>
        <taxon>Dikarya</taxon>
        <taxon>Basidiomycota</taxon>
        <taxon>Agaricomycotina</taxon>
        <taxon>Agaricomycetes</taxon>
        <taxon>Agaricomycetidae</taxon>
        <taxon>Agaricales</taxon>
        <taxon>Agaricineae</taxon>
        <taxon>Nidulariaceae</taxon>
        <taxon>Crucibulum</taxon>
    </lineage>
</organism>
<dbReference type="Gene3D" id="1.10.245.10">
    <property type="entry name" value="SWIB/MDM2 domain"/>
    <property type="match status" value="1"/>
</dbReference>
<dbReference type="InterPro" id="IPR036028">
    <property type="entry name" value="SH3-like_dom_sf"/>
</dbReference>
<dbReference type="PROSITE" id="PS51925">
    <property type="entry name" value="SWIB_MDM2"/>
    <property type="match status" value="1"/>
</dbReference>
<dbReference type="PRINTS" id="PR00452">
    <property type="entry name" value="SH3DOMAIN"/>
</dbReference>
<keyword evidence="19" id="KW-1185">Reference proteome</keyword>
<dbReference type="OrthoDB" id="10263741at2759"/>
<dbReference type="EC" id="5.4.99.43" evidence="8"/>
<dbReference type="PANTHER" id="PTHR21600">
    <property type="entry name" value="MITOCHONDRIAL RNA PSEUDOURIDINE SYNTHASE"/>
    <property type="match status" value="1"/>
</dbReference>
<dbReference type="SUPFAM" id="SSF103657">
    <property type="entry name" value="BAR/IMD domain-like"/>
    <property type="match status" value="1"/>
</dbReference>
<gene>
    <name evidence="18" type="ORF">BDQ12DRAFT_666840</name>
</gene>
<keyword evidence="4" id="KW-0496">Mitochondrion</keyword>
<feature type="compositionally biased region" description="Basic and acidic residues" evidence="14">
    <location>
        <begin position="671"/>
        <end position="691"/>
    </location>
</feature>
<reference evidence="18 19" key="1">
    <citation type="journal article" date="2019" name="Nat. Ecol. Evol.">
        <title>Megaphylogeny resolves global patterns of mushroom evolution.</title>
        <authorList>
            <person name="Varga T."/>
            <person name="Krizsan K."/>
            <person name="Foldi C."/>
            <person name="Dima B."/>
            <person name="Sanchez-Garcia M."/>
            <person name="Sanchez-Ramirez S."/>
            <person name="Szollosi G.J."/>
            <person name="Szarkandi J.G."/>
            <person name="Papp V."/>
            <person name="Albert L."/>
            <person name="Andreopoulos W."/>
            <person name="Angelini C."/>
            <person name="Antonin V."/>
            <person name="Barry K.W."/>
            <person name="Bougher N.L."/>
            <person name="Buchanan P."/>
            <person name="Buyck B."/>
            <person name="Bense V."/>
            <person name="Catcheside P."/>
            <person name="Chovatia M."/>
            <person name="Cooper J."/>
            <person name="Damon W."/>
            <person name="Desjardin D."/>
            <person name="Finy P."/>
            <person name="Geml J."/>
            <person name="Haridas S."/>
            <person name="Hughes K."/>
            <person name="Justo A."/>
            <person name="Karasinski D."/>
            <person name="Kautmanova I."/>
            <person name="Kiss B."/>
            <person name="Kocsube S."/>
            <person name="Kotiranta H."/>
            <person name="LaButti K.M."/>
            <person name="Lechner B.E."/>
            <person name="Liimatainen K."/>
            <person name="Lipzen A."/>
            <person name="Lukacs Z."/>
            <person name="Mihaltcheva S."/>
            <person name="Morgado L.N."/>
            <person name="Niskanen T."/>
            <person name="Noordeloos M.E."/>
            <person name="Ohm R.A."/>
            <person name="Ortiz-Santana B."/>
            <person name="Ovrebo C."/>
            <person name="Racz N."/>
            <person name="Riley R."/>
            <person name="Savchenko A."/>
            <person name="Shiryaev A."/>
            <person name="Soop K."/>
            <person name="Spirin V."/>
            <person name="Szebenyi C."/>
            <person name="Tomsovsky M."/>
            <person name="Tulloss R.E."/>
            <person name="Uehling J."/>
            <person name="Grigoriev I.V."/>
            <person name="Vagvolgyi C."/>
            <person name="Papp T."/>
            <person name="Martin F.M."/>
            <person name="Miettinen O."/>
            <person name="Hibbett D.S."/>
            <person name="Nagy L.G."/>
        </authorList>
    </citation>
    <scope>NUCLEOTIDE SEQUENCE [LARGE SCALE GENOMIC DNA]</scope>
    <source>
        <strain evidence="18 19">CBS 166.37</strain>
    </source>
</reference>
<dbReference type="Pfam" id="PF14604">
    <property type="entry name" value="SH3_9"/>
    <property type="match status" value="1"/>
</dbReference>
<dbReference type="InterPro" id="IPR020103">
    <property type="entry name" value="PsdUridine_synth_cat_dom_sf"/>
</dbReference>
<dbReference type="PROSITE" id="PS51421">
    <property type="entry name" value="RAS"/>
    <property type="match status" value="1"/>
</dbReference>